<name>A0A7D9IGR1_PARCT</name>
<protein>
    <submittedName>
        <fullName evidence="2">Uncharacterized protein</fullName>
    </submittedName>
</protein>
<comment type="caution">
    <text evidence="2">The sequence shown here is derived from an EMBL/GenBank/DDBJ whole genome shotgun (WGS) entry which is preliminary data.</text>
</comment>
<evidence type="ECO:0000313" key="3">
    <source>
        <dbReference type="Proteomes" id="UP001152795"/>
    </source>
</evidence>
<dbReference type="EMBL" id="CACRXK020005255">
    <property type="protein sequence ID" value="CAB4005633.1"/>
    <property type="molecule type" value="Genomic_DNA"/>
</dbReference>
<accession>A0A7D9IGR1</accession>
<feature type="compositionally biased region" description="Basic and acidic residues" evidence="1">
    <location>
        <begin position="60"/>
        <end position="76"/>
    </location>
</feature>
<keyword evidence="3" id="KW-1185">Reference proteome</keyword>
<gene>
    <name evidence="2" type="ORF">PACLA_8A006744</name>
</gene>
<evidence type="ECO:0000256" key="1">
    <source>
        <dbReference type="SAM" id="MobiDB-lite"/>
    </source>
</evidence>
<reference evidence="2" key="1">
    <citation type="submission" date="2020-04" db="EMBL/GenBank/DDBJ databases">
        <authorList>
            <person name="Alioto T."/>
            <person name="Alioto T."/>
            <person name="Gomez Garrido J."/>
        </authorList>
    </citation>
    <scope>NUCLEOTIDE SEQUENCE</scope>
    <source>
        <strain evidence="2">A484AB</strain>
    </source>
</reference>
<organism evidence="2 3">
    <name type="scientific">Paramuricea clavata</name>
    <name type="common">Red gorgonian</name>
    <name type="synonym">Violescent sea-whip</name>
    <dbReference type="NCBI Taxonomy" id="317549"/>
    <lineage>
        <taxon>Eukaryota</taxon>
        <taxon>Metazoa</taxon>
        <taxon>Cnidaria</taxon>
        <taxon>Anthozoa</taxon>
        <taxon>Octocorallia</taxon>
        <taxon>Malacalcyonacea</taxon>
        <taxon>Plexauridae</taxon>
        <taxon>Paramuricea</taxon>
    </lineage>
</organism>
<evidence type="ECO:0000313" key="2">
    <source>
        <dbReference type="EMBL" id="CAB4005633.1"/>
    </source>
</evidence>
<feature type="compositionally biased region" description="Basic and acidic residues" evidence="1">
    <location>
        <begin position="19"/>
        <end position="51"/>
    </location>
</feature>
<sequence length="195" mass="20836">MVKSRAELFAEINVTPPAKDSDNESVEGKEDTPERETKVGEKEEQLQAEKPPKKKRKTKKKDDANKENRPAVKDKLATVIGVGKAPRLPLSPVGNIPLPTTASTPAMEENLHPTIPSTPNASNNLPGRVNTISEDLAPLTTTPNFSNTLCGVQNIAHGGITNTSQDMIVPSTPDVSNCTLLDLDSIVSEDLAPLG</sequence>
<dbReference type="AlphaFoldDB" id="A0A7D9IGR1"/>
<feature type="region of interest" description="Disordered" evidence="1">
    <location>
        <begin position="1"/>
        <end position="78"/>
    </location>
</feature>
<proteinExistence type="predicted"/>
<dbReference type="Proteomes" id="UP001152795">
    <property type="component" value="Unassembled WGS sequence"/>
</dbReference>